<evidence type="ECO:0000259" key="1">
    <source>
        <dbReference type="PROSITE" id="PS50006"/>
    </source>
</evidence>
<dbReference type="EMBL" id="CADCXN010000024">
    <property type="protein sequence ID" value="CAA9889659.1"/>
    <property type="molecule type" value="Genomic_DNA"/>
</dbReference>
<evidence type="ECO:0000259" key="2">
    <source>
        <dbReference type="PROSITE" id="PS50125"/>
    </source>
</evidence>
<dbReference type="CDD" id="cd00060">
    <property type="entry name" value="FHA"/>
    <property type="match status" value="1"/>
</dbReference>
<protein>
    <recommendedName>
        <fullName evidence="5">Adenylate/guanylate cyclase domain-containing protein</fullName>
    </recommendedName>
</protein>
<dbReference type="Gene3D" id="3.30.70.1230">
    <property type="entry name" value="Nucleotide cyclase"/>
    <property type="match status" value="1"/>
</dbReference>
<dbReference type="Gene3D" id="2.60.200.20">
    <property type="match status" value="1"/>
</dbReference>
<dbReference type="InterPro" id="IPR000253">
    <property type="entry name" value="FHA_dom"/>
</dbReference>
<evidence type="ECO:0008006" key="5">
    <source>
        <dbReference type="Google" id="ProtNLM"/>
    </source>
</evidence>
<dbReference type="InterPro" id="IPR001054">
    <property type="entry name" value="A/G_cyclase"/>
</dbReference>
<dbReference type="InterPro" id="IPR008984">
    <property type="entry name" value="SMAD_FHA_dom_sf"/>
</dbReference>
<reference evidence="3 4" key="1">
    <citation type="submission" date="2020-02" db="EMBL/GenBank/DDBJ databases">
        <authorList>
            <person name="Hogendoorn C."/>
        </authorList>
    </citation>
    <scope>NUCLEOTIDE SEQUENCE [LARGE SCALE GENOMIC DNA]</scope>
    <source>
        <strain evidence="3">METHB21</strain>
    </source>
</reference>
<dbReference type="AlphaFoldDB" id="A0A8S0WHA5"/>
<feature type="domain" description="FHA" evidence="1">
    <location>
        <begin position="213"/>
        <end position="256"/>
    </location>
</feature>
<name>A0A8S0WHA5_9GAMM</name>
<comment type="caution">
    <text evidence="3">The sequence shown here is derived from an EMBL/GenBank/DDBJ whole genome shotgun (WGS) entry which is preliminary data.</text>
</comment>
<dbReference type="GO" id="GO:0009190">
    <property type="term" value="P:cyclic nucleotide biosynthetic process"/>
    <property type="evidence" value="ECO:0007669"/>
    <property type="project" value="InterPro"/>
</dbReference>
<dbReference type="SUPFAM" id="SSF55073">
    <property type="entry name" value="Nucleotide cyclase"/>
    <property type="match status" value="1"/>
</dbReference>
<proteinExistence type="predicted"/>
<evidence type="ECO:0000313" key="4">
    <source>
        <dbReference type="Proteomes" id="UP000494216"/>
    </source>
</evidence>
<dbReference type="CDD" id="cd07302">
    <property type="entry name" value="CHD"/>
    <property type="match status" value="1"/>
</dbReference>
<dbReference type="GO" id="GO:0035556">
    <property type="term" value="P:intracellular signal transduction"/>
    <property type="evidence" value="ECO:0007669"/>
    <property type="project" value="InterPro"/>
</dbReference>
<dbReference type="InterPro" id="IPR050697">
    <property type="entry name" value="Adenylyl/Guanylyl_Cyclase_3/4"/>
</dbReference>
<dbReference type="PROSITE" id="PS50006">
    <property type="entry name" value="FHA_DOMAIN"/>
    <property type="match status" value="1"/>
</dbReference>
<dbReference type="SUPFAM" id="SSF49879">
    <property type="entry name" value="SMAD/FHA domain"/>
    <property type="match status" value="1"/>
</dbReference>
<organism evidence="3 4">
    <name type="scientific">Candidatus Methylobacter favarea</name>
    <dbReference type="NCBI Taxonomy" id="2707345"/>
    <lineage>
        <taxon>Bacteria</taxon>
        <taxon>Pseudomonadati</taxon>
        <taxon>Pseudomonadota</taxon>
        <taxon>Gammaproteobacteria</taxon>
        <taxon>Methylococcales</taxon>
        <taxon>Methylococcaceae</taxon>
        <taxon>Methylobacter</taxon>
    </lineage>
</organism>
<dbReference type="PANTHER" id="PTHR43081">
    <property type="entry name" value="ADENYLATE CYCLASE, TERMINAL-DIFFERENTIATION SPECIFIC-RELATED"/>
    <property type="match status" value="1"/>
</dbReference>
<evidence type="ECO:0000313" key="3">
    <source>
        <dbReference type="EMBL" id="CAA9889659.1"/>
    </source>
</evidence>
<dbReference type="PANTHER" id="PTHR43081:SF1">
    <property type="entry name" value="ADENYLATE CYCLASE, TERMINAL-DIFFERENTIATION SPECIFIC"/>
    <property type="match status" value="1"/>
</dbReference>
<dbReference type="Proteomes" id="UP000494216">
    <property type="component" value="Unassembled WGS sequence"/>
</dbReference>
<dbReference type="Pfam" id="PF00211">
    <property type="entry name" value="Guanylate_cyc"/>
    <property type="match status" value="1"/>
</dbReference>
<keyword evidence="4" id="KW-1185">Reference proteome</keyword>
<gene>
    <name evidence="3" type="ORF">METHB2_120018</name>
</gene>
<dbReference type="PROSITE" id="PS50125">
    <property type="entry name" value="GUANYLATE_CYCLASE_2"/>
    <property type="match status" value="1"/>
</dbReference>
<accession>A0A8S0WHA5</accession>
<sequence length="301" mass="33368">MLKPVKKLAVLIADICGSTALYENIGDGPARQLIEKGIATMVGEIAAYQGLLINTIGDQILCTFPHPEAALQAACAMQNAVKNSKFEEGHVLQIRIGLHYGDVILENNAAFGDTVNVTARVAAIARANQIMTTKAVFAALPPDLKEKTHQFMSADLKGKLNPYDIFLVVWEQDDLLTTCFNIPAPRRTQVNKDELALFYCGQFVRVNNERKMVTMGRGDNCDIIVHNNYASRQHVHCEWRFGKFFIVDHSINGTYIRFSDNTVISLIRQEMILQGSGAISLGHDNFDISTELVEFLINPSA</sequence>
<dbReference type="GO" id="GO:0004016">
    <property type="term" value="F:adenylate cyclase activity"/>
    <property type="evidence" value="ECO:0007669"/>
    <property type="project" value="UniProtKB-ARBA"/>
</dbReference>
<feature type="domain" description="Guanylate cyclase" evidence="2">
    <location>
        <begin position="9"/>
        <end position="122"/>
    </location>
</feature>
<dbReference type="InterPro" id="IPR029787">
    <property type="entry name" value="Nucleotide_cyclase"/>
</dbReference>
<dbReference type="Pfam" id="PF00498">
    <property type="entry name" value="FHA"/>
    <property type="match status" value="1"/>
</dbReference>